<accession>A0A2H3L7S6</accession>
<evidence type="ECO:0000256" key="3">
    <source>
        <dbReference type="ARBA" id="ARBA00022741"/>
    </source>
</evidence>
<keyword evidence="3" id="KW-0547">Nucleotide-binding</keyword>
<dbReference type="SUPFAM" id="SSF52540">
    <property type="entry name" value="P-loop containing nucleoside triphosphate hydrolases"/>
    <property type="match status" value="2"/>
</dbReference>
<gene>
    <name evidence="6" type="ORF">A9Q02_15800</name>
</gene>
<dbReference type="GO" id="GO:0016887">
    <property type="term" value="F:ATP hydrolysis activity"/>
    <property type="evidence" value="ECO:0007669"/>
    <property type="project" value="InterPro"/>
</dbReference>
<dbReference type="PROSITE" id="PS00211">
    <property type="entry name" value="ABC_TRANSPORTER_1"/>
    <property type="match status" value="1"/>
</dbReference>
<dbReference type="RefSeq" id="WP_097653599.1">
    <property type="nucleotide sequence ID" value="NZ_LYXE01000103.1"/>
</dbReference>
<dbReference type="InterPro" id="IPR003593">
    <property type="entry name" value="AAA+_ATPase"/>
</dbReference>
<dbReference type="GO" id="GO:0042626">
    <property type="term" value="F:ATPase-coupled transmembrane transporter activity"/>
    <property type="evidence" value="ECO:0007669"/>
    <property type="project" value="TreeGrafter"/>
</dbReference>
<dbReference type="OrthoDB" id="501320at2"/>
<keyword evidence="7" id="KW-1185">Reference proteome</keyword>
<dbReference type="AlphaFoldDB" id="A0A2H3L7S6"/>
<dbReference type="SMART" id="SM00382">
    <property type="entry name" value="AAA"/>
    <property type="match status" value="2"/>
</dbReference>
<comment type="caution">
    <text evidence="6">The sequence shown here is derived from an EMBL/GenBank/DDBJ whole genome shotgun (WGS) entry which is preliminary data.</text>
</comment>
<dbReference type="PROSITE" id="PS50893">
    <property type="entry name" value="ABC_TRANSPORTER_2"/>
    <property type="match status" value="2"/>
</dbReference>
<comment type="similarity">
    <text evidence="1">Belongs to the ABC transporter superfamily.</text>
</comment>
<evidence type="ECO:0000256" key="4">
    <source>
        <dbReference type="ARBA" id="ARBA00022840"/>
    </source>
</evidence>
<dbReference type="Pfam" id="PF00005">
    <property type="entry name" value="ABC_tran"/>
    <property type="match status" value="2"/>
</dbReference>
<keyword evidence="4" id="KW-0067">ATP-binding</keyword>
<dbReference type="CDD" id="cd03225">
    <property type="entry name" value="ABC_cobalt_CbiO_domain1"/>
    <property type="match status" value="2"/>
</dbReference>
<evidence type="ECO:0000313" key="7">
    <source>
        <dbReference type="Proteomes" id="UP000220922"/>
    </source>
</evidence>
<feature type="domain" description="ABC transporter" evidence="5">
    <location>
        <begin position="297"/>
        <end position="527"/>
    </location>
</feature>
<evidence type="ECO:0000256" key="1">
    <source>
        <dbReference type="ARBA" id="ARBA00005417"/>
    </source>
</evidence>
<keyword evidence="2" id="KW-0813">Transport</keyword>
<dbReference type="InterPro" id="IPR050095">
    <property type="entry name" value="ECF_ABC_transporter_ATP-bd"/>
</dbReference>
<feature type="domain" description="ABC transporter" evidence="5">
    <location>
        <begin position="2"/>
        <end position="242"/>
    </location>
</feature>
<reference evidence="6 7" key="1">
    <citation type="submission" date="2016-05" db="EMBL/GenBank/DDBJ databases">
        <authorList>
            <person name="Lavstsen T."/>
            <person name="Jespersen J.S."/>
        </authorList>
    </citation>
    <scope>NUCLEOTIDE SEQUENCE [LARGE SCALE GENOMIC DNA]</scope>
    <source>
        <strain evidence="6 7">B7-9</strain>
    </source>
</reference>
<sequence>MIEFAQLSYRYPDQPQVCLDQVSLTLPAGSFTLVIGPSGSGKSTLLRCLNGLVPHFSGGEVAGSVRIAAYDPIALGPRVMSRHVGMVFQSPEAQFVLERVEDEIAFALEHAAVPREQLRIRVEEVLDLLDLAPLRDRLLTTLSGGERQRVAIAATLALQPEVLVLDEPTSQLDPQSADDVLQALVRLNHDLGLTIVLAEHRSERVLPIVDLVVALDRAGRVVSGPPREILATSPLCPPLVTVARAAGWQPLPLSVKEARPFATRQGLAQQDAIAVGKTGEAGRASATGPTRPPRPYLEIRGLEAGYGNTPVLRNLDLTIAAGEITLLMGRNGIGKSTLLKCMIGLLRPRRGEIRIAGRSIAGRDVAAISRELACLPQEPDSMLFADTVADELRTTLRNHRLPVNEALIDELLAQLGLSERRERYPRDLSIGERQRVALGAISITRPGGLLLDEPTRGLDYEAKAMLGGLLRQWSREGSAIIVVSHDVEFVAEIADRVLILGQGGLIADGPPWNVLGNSPLFAPQIARIFPGRGWLTASNALQGLQQK</sequence>
<organism evidence="6 7">
    <name type="scientific">Candidatus Chloroploca asiatica</name>
    <dbReference type="NCBI Taxonomy" id="1506545"/>
    <lineage>
        <taxon>Bacteria</taxon>
        <taxon>Bacillati</taxon>
        <taxon>Chloroflexota</taxon>
        <taxon>Chloroflexia</taxon>
        <taxon>Chloroflexales</taxon>
        <taxon>Chloroflexineae</taxon>
        <taxon>Oscillochloridaceae</taxon>
        <taxon>Candidatus Chloroploca</taxon>
    </lineage>
</organism>
<dbReference type="InterPro" id="IPR015856">
    <property type="entry name" value="ABC_transpr_CbiO/EcfA_su"/>
</dbReference>
<dbReference type="InterPro" id="IPR027417">
    <property type="entry name" value="P-loop_NTPase"/>
</dbReference>
<dbReference type="PANTHER" id="PTHR43553">
    <property type="entry name" value="HEAVY METAL TRANSPORTER"/>
    <property type="match status" value="1"/>
</dbReference>
<evidence type="ECO:0000256" key="2">
    <source>
        <dbReference type="ARBA" id="ARBA00022448"/>
    </source>
</evidence>
<dbReference type="Proteomes" id="UP000220922">
    <property type="component" value="Unassembled WGS sequence"/>
</dbReference>
<dbReference type="Gene3D" id="3.40.50.300">
    <property type="entry name" value="P-loop containing nucleotide triphosphate hydrolases"/>
    <property type="match status" value="2"/>
</dbReference>
<proteinExistence type="inferred from homology"/>
<dbReference type="InterPro" id="IPR003439">
    <property type="entry name" value="ABC_transporter-like_ATP-bd"/>
</dbReference>
<dbReference type="GO" id="GO:0005524">
    <property type="term" value="F:ATP binding"/>
    <property type="evidence" value="ECO:0007669"/>
    <property type="project" value="UniProtKB-KW"/>
</dbReference>
<dbReference type="InterPro" id="IPR017871">
    <property type="entry name" value="ABC_transporter-like_CS"/>
</dbReference>
<dbReference type="GO" id="GO:0043190">
    <property type="term" value="C:ATP-binding cassette (ABC) transporter complex"/>
    <property type="evidence" value="ECO:0007669"/>
    <property type="project" value="TreeGrafter"/>
</dbReference>
<evidence type="ECO:0000313" key="6">
    <source>
        <dbReference type="EMBL" id="PDV98346.1"/>
    </source>
</evidence>
<evidence type="ECO:0000259" key="5">
    <source>
        <dbReference type="PROSITE" id="PS50893"/>
    </source>
</evidence>
<protein>
    <recommendedName>
        <fullName evidence="5">ABC transporter domain-containing protein</fullName>
    </recommendedName>
</protein>
<name>A0A2H3L7S6_9CHLR</name>
<dbReference type="EMBL" id="LYXE01000103">
    <property type="protein sequence ID" value="PDV98346.1"/>
    <property type="molecule type" value="Genomic_DNA"/>
</dbReference>